<dbReference type="Pfam" id="PF00494">
    <property type="entry name" value="SQS_PSY"/>
    <property type="match status" value="1"/>
</dbReference>
<dbReference type="PANTHER" id="PTHR31480">
    <property type="entry name" value="BIFUNCTIONAL LYCOPENE CYCLASE/PHYTOENE SYNTHASE"/>
    <property type="match status" value="1"/>
</dbReference>
<evidence type="ECO:0000313" key="2">
    <source>
        <dbReference type="EMBL" id="TLU96862.1"/>
    </source>
</evidence>
<sequence>MKILFDNLSATCSKTTTQLYSTSFSLGIYFLKAEFHKPIYGIYGFVRLADEIVDSFHDYNKEFMMAKIRQDTVEAIRDKISINPILNSFQHVVHTYNIEWKLVDTFLKSMEMDLMKTEHTPDSYNEYILGSAEVVGLMCLRVFTEGNNKLFEDLKPFAMKLGAAFQKVNFLRDLKADYQDLGRTYFPGVNFNHFSSRDKEIIQQEIEDDFEQALVGIRRLPSGSRRGVYLAYYYYKKLFLRIKETAPENVMNARIRIPDYDKVGLMFRSLVRHQFDLL</sequence>
<proteinExistence type="predicted"/>
<dbReference type="InterPro" id="IPR008949">
    <property type="entry name" value="Isoprenoid_synthase_dom_sf"/>
</dbReference>
<dbReference type="GO" id="GO:0008299">
    <property type="term" value="P:isoprenoid biosynthetic process"/>
    <property type="evidence" value="ECO:0007669"/>
    <property type="project" value="UniProtKB-ARBA"/>
</dbReference>
<dbReference type="SUPFAM" id="SSF48576">
    <property type="entry name" value="Terpenoid synthases"/>
    <property type="match status" value="1"/>
</dbReference>
<dbReference type="OrthoDB" id="9787280at2"/>
<dbReference type="EMBL" id="VCEI01000011">
    <property type="protein sequence ID" value="TLU96862.1"/>
    <property type="molecule type" value="Genomic_DNA"/>
</dbReference>
<gene>
    <name evidence="2" type="ORF">FEM55_06980</name>
</gene>
<dbReference type="InterPro" id="IPR002060">
    <property type="entry name" value="Squ/phyt_synthse"/>
</dbReference>
<dbReference type="SFLD" id="SFLDG01018">
    <property type="entry name" value="Squalene/Phytoene_Synthase_Lik"/>
    <property type="match status" value="1"/>
</dbReference>
<reference evidence="2 3" key="1">
    <citation type="submission" date="2019-05" db="EMBL/GenBank/DDBJ databases">
        <authorList>
            <person name="Qu J.-H."/>
        </authorList>
    </citation>
    <scope>NUCLEOTIDE SEQUENCE [LARGE SCALE GENOMIC DNA]</scope>
    <source>
        <strain evidence="2 3">Z12</strain>
    </source>
</reference>
<dbReference type="AlphaFoldDB" id="A0A5R9KKW0"/>
<dbReference type="PROSITE" id="PS01045">
    <property type="entry name" value="SQUALEN_PHYTOEN_SYN_2"/>
    <property type="match status" value="1"/>
</dbReference>
<dbReference type="Proteomes" id="UP000309788">
    <property type="component" value="Unassembled WGS sequence"/>
</dbReference>
<evidence type="ECO:0000256" key="1">
    <source>
        <dbReference type="ARBA" id="ARBA00022679"/>
    </source>
</evidence>
<dbReference type="SFLD" id="SFLDS00005">
    <property type="entry name" value="Isoprenoid_Synthase_Type_I"/>
    <property type="match status" value="1"/>
</dbReference>
<evidence type="ECO:0000313" key="3">
    <source>
        <dbReference type="Proteomes" id="UP000309788"/>
    </source>
</evidence>
<dbReference type="InterPro" id="IPR019845">
    <property type="entry name" value="Squalene/phytoene_synthase_CS"/>
</dbReference>
<dbReference type="RefSeq" id="WP_138280558.1">
    <property type="nucleotide sequence ID" value="NZ_BMGE01000001.1"/>
</dbReference>
<name>A0A5R9KKW0_9BACT</name>
<dbReference type="GO" id="GO:0004311">
    <property type="term" value="F:geranylgeranyl diphosphate synthase activity"/>
    <property type="evidence" value="ECO:0007669"/>
    <property type="project" value="InterPro"/>
</dbReference>
<dbReference type="SFLD" id="SFLDG01212">
    <property type="entry name" value="Phytoene_synthase_like"/>
    <property type="match status" value="1"/>
</dbReference>
<accession>A0A5R9KKW0</accession>
<dbReference type="Gene3D" id="1.10.600.10">
    <property type="entry name" value="Farnesyl Diphosphate Synthase"/>
    <property type="match status" value="1"/>
</dbReference>
<keyword evidence="3" id="KW-1185">Reference proteome</keyword>
<organism evidence="2 3">
    <name type="scientific">Dyadobacter sediminis</name>
    <dbReference type="NCBI Taxonomy" id="1493691"/>
    <lineage>
        <taxon>Bacteria</taxon>
        <taxon>Pseudomonadati</taxon>
        <taxon>Bacteroidota</taxon>
        <taxon>Cytophagia</taxon>
        <taxon>Cytophagales</taxon>
        <taxon>Spirosomataceae</taxon>
        <taxon>Dyadobacter</taxon>
    </lineage>
</organism>
<keyword evidence="1" id="KW-0808">Transferase</keyword>
<comment type="caution">
    <text evidence="2">The sequence shown here is derived from an EMBL/GenBank/DDBJ whole genome shotgun (WGS) entry which is preliminary data.</text>
</comment>
<dbReference type="InterPro" id="IPR044843">
    <property type="entry name" value="Trans_IPPS_bact-type"/>
</dbReference>
<protein>
    <submittedName>
        <fullName evidence="2">Phytoene/squalene synthase family protein</fullName>
    </submittedName>
</protein>